<dbReference type="EMBL" id="AVPU01000010">
    <property type="protein sequence ID" value="KGM54778.1"/>
    <property type="molecule type" value="Genomic_DNA"/>
</dbReference>
<dbReference type="Proteomes" id="UP000029998">
    <property type="component" value="Unassembled WGS sequence"/>
</dbReference>
<comment type="caution">
    <text evidence="3">The sequence shown here is derived from an EMBL/GenBank/DDBJ whole genome shotgun (WGS) entry which is preliminary data.</text>
</comment>
<keyword evidence="4" id="KW-1185">Reference proteome</keyword>
<reference evidence="3 4" key="1">
    <citation type="submission" date="2013-08" db="EMBL/GenBank/DDBJ databases">
        <title>Genome sequencing of Lysobacter.</title>
        <authorList>
            <person name="Zhang S."/>
            <person name="Wang G."/>
        </authorList>
    </citation>
    <scope>NUCLEOTIDE SEQUENCE [LARGE SCALE GENOMIC DNA]</scope>
    <source>
        <strain evidence="3 4">GH1-9</strain>
    </source>
</reference>
<dbReference type="STRING" id="1385517.N800_02645"/>
<feature type="region of interest" description="Disordered" evidence="1">
    <location>
        <begin position="40"/>
        <end position="90"/>
    </location>
</feature>
<feature type="signal peptide" evidence="2">
    <location>
        <begin position="1"/>
        <end position="32"/>
    </location>
</feature>
<evidence type="ECO:0000313" key="4">
    <source>
        <dbReference type="Proteomes" id="UP000029998"/>
    </source>
</evidence>
<feature type="chain" id="PRO_5001962627" evidence="2">
    <location>
        <begin position="33"/>
        <end position="147"/>
    </location>
</feature>
<feature type="region of interest" description="Disordered" evidence="1">
    <location>
        <begin position="128"/>
        <end position="147"/>
    </location>
</feature>
<proteinExistence type="predicted"/>
<name>A0A0A0EXG2_9GAMM</name>
<sequence>MAVMKTQHSRLASLPLTAALTMALAWPLATLARPAQTLPAAASHEGTKVAKDVSTNEVALPARRSCQPTDDSEYAEDVAGGPATEASNDGIEVGMAEPGEARIEMLEMSPEEEAAFDAAIAAYEKYNRESGNCEEADADAATADQRP</sequence>
<protein>
    <submittedName>
        <fullName evidence="3">Uncharacterized protein</fullName>
    </submittedName>
</protein>
<evidence type="ECO:0000313" key="3">
    <source>
        <dbReference type="EMBL" id="KGM54778.1"/>
    </source>
</evidence>
<evidence type="ECO:0000256" key="2">
    <source>
        <dbReference type="SAM" id="SignalP"/>
    </source>
</evidence>
<dbReference type="AlphaFoldDB" id="A0A0A0EXG2"/>
<gene>
    <name evidence="3" type="ORF">N800_02645</name>
</gene>
<organism evidence="3 4">
    <name type="scientific">Lysobacter daejeonensis GH1-9</name>
    <dbReference type="NCBI Taxonomy" id="1385517"/>
    <lineage>
        <taxon>Bacteria</taxon>
        <taxon>Pseudomonadati</taxon>
        <taxon>Pseudomonadota</taxon>
        <taxon>Gammaproteobacteria</taxon>
        <taxon>Lysobacterales</taxon>
        <taxon>Lysobacteraceae</taxon>
        <taxon>Aerolutibacter</taxon>
    </lineage>
</organism>
<keyword evidence="2" id="KW-0732">Signal</keyword>
<accession>A0A0A0EXG2</accession>
<evidence type="ECO:0000256" key="1">
    <source>
        <dbReference type="SAM" id="MobiDB-lite"/>
    </source>
</evidence>